<evidence type="ECO:0000256" key="1">
    <source>
        <dbReference type="SAM" id="Phobius"/>
    </source>
</evidence>
<gene>
    <name evidence="2" type="ORF">c7_L499</name>
</gene>
<protein>
    <submittedName>
        <fullName evidence="2">Uncharacterized protein</fullName>
    </submittedName>
</protein>
<accession>H2EAY9</accession>
<dbReference type="EMBL" id="JN885991">
    <property type="protein sequence ID" value="AEX61562.1"/>
    <property type="molecule type" value="Genomic_DNA"/>
</dbReference>
<name>H2EAY9_9VIRU</name>
<keyword evidence="1" id="KW-0812">Transmembrane</keyword>
<reference evidence="2" key="1">
    <citation type="submission" date="2011-10" db="EMBL/GenBank/DDBJ databases">
        <title>Provirophages and transpovirons: unique mobilome of giant viruses.</title>
        <authorList>
            <person name="Desnues C."/>
            <person name="LaScola B."/>
            <person name="Yutin N."/>
            <person name="Fournous G."/>
            <person name="Koonin E."/>
            <person name="Raoult D."/>
        </authorList>
    </citation>
    <scope>NUCLEOTIDE SEQUENCE</scope>
    <source>
        <strain evidence="2">Mv13-c7</strain>
    </source>
</reference>
<evidence type="ECO:0000313" key="2">
    <source>
        <dbReference type="EMBL" id="AEX61562.1"/>
    </source>
</evidence>
<organism evidence="2">
    <name type="scientific">Megavirus courdo7</name>
    <dbReference type="NCBI Taxonomy" id="1128135"/>
    <lineage>
        <taxon>Viruses</taxon>
        <taxon>Varidnaviria</taxon>
        <taxon>Bamfordvirae</taxon>
        <taxon>Nucleocytoviricota</taxon>
        <taxon>Megaviricetes</taxon>
        <taxon>Imitervirales</taxon>
        <taxon>Mimiviridae</taxon>
        <taxon>Megamimivirinae</taxon>
        <taxon>Megavirus</taxon>
    </lineage>
</organism>
<proteinExistence type="predicted"/>
<keyword evidence="1" id="KW-0472">Membrane</keyword>
<keyword evidence="1" id="KW-1133">Transmembrane helix</keyword>
<feature type="transmembrane region" description="Helical" evidence="1">
    <location>
        <begin position="6"/>
        <end position="24"/>
    </location>
</feature>
<sequence>MQSSYNLLYIFDILVLASIFRIFSGKSFNSSIIMYGPDNPFVNSICPIFLSYS</sequence>